<sequence length="518" mass="58340">MIPNLPVANFPKIELRIKCRNLKDKDVLSKSDPQVFLIEERLGEWHLVGSTEKVKNNLNPDFAQPIKIDYHFERVQYLNFVVIDIDKEVKSLKDLDSNDYIGNFYINLSNILASPGRNISKELTLHNKFSGTIQVQAEEVVASQHLFNFSIEGTHLDKKDLFSSDPYFNVYKKTSPTDYSKVYQSKVIKNTLNPDYSDVTIRLDDLTGGNLQREIKFEFMDWDAVGDHDLIGEFTTTVDAIMQGQNIHTLVNPKKAGKSSYKGSGSIHFNKCRFVSEPTFLDYIAGGCDFNLTIGIDCTASNGSLHDVDEKNQYLQSIRAVGNVLSDYDSDGYIDVYGFGGDINGETSHCFAFSQDEKKPSVKGVKGVVELYSTMIKKVTLSAPTYFAPLLEHSIEEAKKDHKSGRIKYNILLILTDGEICDMDPTIKAIIKASKLPMSIVIVGVGNALFSNMEKLDGDNGGLQRDGHKAERDIVQFVEFSKFKDNYMLLAQEVLSEIPQQFMAWAKKNNIKPNRPNF</sequence>
<dbReference type="InterPro" id="IPR010734">
    <property type="entry name" value="Copine_C"/>
</dbReference>
<dbReference type="PROSITE" id="PS50004">
    <property type="entry name" value="C2"/>
    <property type="match status" value="2"/>
</dbReference>
<evidence type="ECO:0000313" key="5">
    <source>
        <dbReference type="EMBL" id="KAF2073917.1"/>
    </source>
</evidence>
<protein>
    <recommendedName>
        <fullName evidence="7">Phospholipid-binding protein</fullName>
    </recommendedName>
</protein>
<proteinExistence type="inferred from homology"/>
<dbReference type="SMART" id="SM00327">
    <property type="entry name" value="VWA"/>
    <property type="match status" value="1"/>
</dbReference>
<name>A0A8J4PVY5_9MYCE</name>
<organism evidence="5 6">
    <name type="scientific">Polysphondylium violaceum</name>
    <dbReference type="NCBI Taxonomy" id="133409"/>
    <lineage>
        <taxon>Eukaryota</taxon>
        <taxon>Amoebozoa</taxon>
        <taxon>Evosea</taxon>
        <taxon>Eumycetozoa</taxon>
        <taxon>Dictyostelia</taxon>
        <taxon>Dictyosteliales</taxon>
        <taxon>Dictyosteliaceae</taxon>
        <taxon>Polysphondylium</taxon>
    </lineage>
</organism>
<dbReference type="InterPro" id="IPR000008">
    <property type="entry name" value="C2_dom"/>
</dbReference>
<feature type="domain" description="VWFA" evidence="4">
    <location>
        <begin position="291"/>
        <end position="498"/>
    </location>
</feature>
<dbReference type="InterPro" id="IPR037768">
    <property type="entry name" value="C2B_Copine"/>
</dbReference>
<comment type="similarity">
    <text evidence="1">Belongs to the copine family.</text>
</comment>
<dbReference type="Pfam" id="PF07002">
    <property type="entry name" value="Copine"/>
    <property type="match status" value="1"/>
</dbReference>
<evidence type="ECO:0000256" key="2">
    <source>
        <dbReference type="ARBA" id="ARBA00022737"/>
    </source>
</evidence>
<evidence type="ECO:0008006" key="7">
    <source>
        <dbReference type="Google" id="ProtNLM"/>
    </source>
</evidence>
<dbReference type="SUPFAM" id="SSF49562">
    <property type="entry name" value="C2 domain (Calcium/lipid-binding domain, CaLB)"/>
    <property type="match status" value="2"/>
</dbReference>
<dbReference type="PANTHER" id="PTHR10857">
    <property type="entry name" value="COPINE"/>
    <property type="match status" value="1"/>
</dbReference>
<evidence type="ECO:0000259" key="4">
    <source>
        <dbReference type="PROSITE" id="PS50234"/>
    </source>
</evidence>
<dbReference type="EMBL" id="AJWJ01000175">
    <property type="protein sequence ID" value="KAF2073917.1"/>
    <property type="molecule type" value="Genomic_DNA"/>
</dbReference>
<dbReference type="InterPro" id="IPR002035">
    <property type="entry name" value="VWF_A"/>
</dbReference>
<comment type="caution">
    <text evidence="5">The sequence shown here is derived from an EMBL/GenBank/DDBJ whole genome shotgun (WGS) entry which is preliminary data.</text>
</comment>
<reference evidence="5" key="1">
    <citation type="submission" date="2020-01" db="EMBL/GenBank/DDBJ databases">
        <title>Development of genomics and gene disruption for Polysphondylium violaceum indicates a role for the polyketide synthase stlB in stalk morphogenesis.</title>
        <authorList>
            <person name="Narita B."/>
            <person name="Kawabe Y."/>
            <person name="Kin K."/>
            <person name="Saito T."/>
            <person name="Gibbs R."/>
            <person name="Kuspa A."/>
            <person name="Muzny D."/>
            <person name="Queller D."/>
            <person name="Richards S."/>
            <person name="Strassman J."/>
            <person name="Sucgang R."/>
            <person name="Worley K."/>
            <person name="Schaap P."/>
        </authorList>
    </citation>
    <scope>NUCLEOTIDE SEQUENCE</scope>
    <source>
        <strain evidence="5">QSvi11</strain>
    </source>
</reference>
<evidence type="ECO:0000313" key="6">
    <source>
        <dbReference type="Proteomes" id="UP000695562"/>
    </source>
</evidence>
<dbReference type="InterPro" id="IPR045052">
    <property type="entry name" value="Copine"/>
</dbReference>
<dbReference type="InterPro" id="IPR035892">
    <property type="entry name" value="C2_domain_sf"/>
</dbReference>
<dbReference type="OrthoDB" id="5855668at2759"/>
<feature type="domain" description="C2" evidence="3">
    <location>
        <begin position="129"/>
        <end position="251"/>
    </location>
</feature>
<dbReference type="SUPFAM" id="SSF53300">
    <property type="entry name" value="vWA-like"/>
    <property type="match status" value="1"/>
</dbReference>
<dbReference type="GO" id="GO:0071277">
    <property type="term" value="P:cellular response to calcium ion"/>
    <property type="evidence" value="ECO:0007669"/>
    <property type="project" value="TreeGrafter"/>
</dbReference>
<dbReference type="PANTHER" id="PTHR10857:SF106">
    <property type="entry name" value="C2 DOMAIN-CONTAINING PROTEIN"/>
    <property type="match status" value="1"/>
</dbReference>
<gene>
    <name evidence="5" type="ORF">CYY_004771</name>
</gene>
<feature type="domain" description="C2" evidence="3">
    <location>
        <begin position="1"/>
        <end position="123"/>
    </location>
</feature>
<evidence type="ECO:0000259" key="3">
    <source>
        <dbReference type="PROSITE" id="PS50004"/>
    </source>
</evidence>
<dbReference type="GO" id="GO:0005886">
    <property type="term" value="C:plasma membrane"/>
    <property type="evidence" value="ECO:0007669"/>
    <property type="project" value="TreeGrafter"/>
</dbReference>
<dbReference type="Pfam" id="PF00168">
    <property type="entry name" value="C2"/>
    <property type="match status" value="2"/>
</dbReference>
<dbReference type="PROSITE" id="PS50234">
    <property type="entry name" value="VWFA"/>
    <property type="match status" value="1"/>
</dbReference>
<dbReference type="CDD" id="cd04048">
    <property type="entry name" value="C2A_Copine"/>
    <property type="match status" value="1"/>
</dbReference>
<dbReference type="InterPro" id="IPR036465">
    <property type="entry name" value="vWFA_dom_sf"/>
</dbReference>
<keyword evidence="6" id="KW-1185">Reference proteome</keyword>
<dbReference type="Gene3D" id="2.60.40.150">
    <property type="entry name" value="C2 domain"/>
    <property type="match status" value="2"/>
</dbReference>
<dbReference type="SMART" id="SM00239">
    <property type="entry name" value="C2"/>
    <property type="match status" value="2"/>
</dbReference>
<dbReference type="CDD" id="cd04047">
    <property type="entry name" value="C2B_Copine"/>
    <property type="match status" value="1"/>
</dbReference>
<keyword evidence="2" id="KW-0677">Repeat</keyword>
<dbReference type="AlphaFoldDB" id="A0A8J4PVY5"/>
<dbReference type="GO" id="GO:0005829">
    <property type="term" value="C:cytosol"/>
    <property type="evidence" value="ECO:0007669"/>
    <property type="project" value="UniProtKB-ARBA"/>
</dbReference>
<evidence type="ECO:0000256" key="1">
    <source>
        <dbReference type="ARBA" id="ARBA00009048"/>
    </source>
</evidence>
<dbReference type="Proteomes" id="UP000695562">
    <property type="component" value="Unassembled WGS sequence"/>
</dbReference>
<accession>A0A8J4PVY5</accession>
<dbReference type="GO" id="GO:0005544">
    <property type="term" value="F:calcium-dependent phospholipid binding"/>
    <property type="evidence" value="ECO:0007669"/>
    <property type="project" value="InterPro"/>
</dbReference>